<evidence type="ECO:0000313" key="5">
    <source>
        <dbReference type="EMBL" id="SFS93964.1"/>
    </source>
</evidence>
<dbReference type="SUPFAM" id="SSF46689">
    <property type="entry name" value="Homeodomain-like"/>
    <property type="match status" value="1"/>
</dbReference>
<organism evidence="5 6">
    <name type="scientific">Saccharopolyspora flava</name>
    <dbReference type="NCBI Taxonomy" id="95161"/>
    <lineage>
        <taxon>Bacteria</taxon>
        <taxon>Bacillati</taxon>
        <taxon>Actinomycetota</taxon>
        <taxon>Actinomycetes</taxon>
        <taxon>Pseudonocardiales</taxon>
        <taxon>Pseudonocardiaceae</taxon>
        <taxon>Saccharopolyspora</taxon>
    </lineage>
</organism>
<sequence length="245" mass="25922">MVVTHTSRVGYWESGVDAELRGFVSCAWGHGGEPVGGSQLVVPDGCVDVIWRPGGIEVVGPDTGAWVSGIAAGSSLFGIRARPGMAGLLLGVPAGEVRDQRVDAADLWGARARVLAEAIDERPEMAPVLLADFARRRLAEWAPDPVVTAAVAALDDPRPPSVAGLADRVGVSERQLRRRIGDAVGYGPRTLVSVLRFQRAVRGAGTRPLADLAQDCGYADQAHLTREFRRLSGTTPKRFPGQASS</sequence>
<dbReference type="STRING" id="95161.SAMN05660874_04390"/>
<dbReference type="Proteomes" id="UP000198852">
    <property type="component" value="Unassembled WGS sequence"/>
</dbReference>
<name>A0A1I6TXU6_9PSEU</name>
<evidence type="ECO:0000313" key="6">
    <source>
        <dbReference type="Proteomes" id="UP000198852"/>
    </source>
</evidence>
<dbReference type="InterPro" id="IPR009057">
    <property type="entry name" value="Homeodomain-like_sf"/>
</dbReference>
<keyword evidence="1" id="KW-0805">Transcription regulation</keyword>
<dbReference type="AlphaFoldDB" id="A0A1I6TXU6"/>
<gene>
    <name evidence="5" type="ORF">SAMN05660874_04390</name>
</gene>
<evidence type="ECO:0000259" key="4">
    <source>
        <dbReference type="PROSITE" id="PS01124"/>
    </source>
</evidence>
<dbReference type="SMART" id="SM00342">
    <property type="entry name" value="HTH_ARAC"/>
    <property type="match status" value="1"/>
</dbReference>
<dbReference type="EMBL" id="FOZX01000008">
    <property type="protein sequence ID" value="SFS93964.1"/>
    <property type="molecule type" value="Genomic_DNA"/>
</dbReference>
<dbReference type="Gene3D" id="1.10.10.60">
    <property type="entry name" value="Homeodomain-like"/>
    <property type="match status" value="1"/>
</dbReference>
<keyword evidence="3" id="KW-0804">Transcription</keyword>
<dbReference type="GO" id="GO:0043565">
    <property type="term" value="F:sequence-specific DNA binding"/>
    <property type="evidence" value="ECO:0007669"/>
    <property type="project" value="InterPro"/>
</dbReference>
<dbReference type="InterPro" id="IPR050204">
    <property type="entry name" value="AraC_XylS_family_regulators"/>
</dbReference>
<accession>A0A1I6TXU6</accession>
<keyword evidence="2" id="KW-0238">DNA-binding</keyword>
<dbReference type="Pfam" id="PF20240">
    <property type="entry name" value="DUF6597"/>
    <property type="match status" value="1"/>
</dbReference>
<feature type="domain" description="HTH araC/xylS-type" evidence="4">
    <location>
        <begin position="144"/>
        <end position="242"/>
    </location>
</feature>
<keyword evidence="6" id="KW-1185">Reference proteome</keyword>
<evidence type="ECO:0000256" key="1">
    <source>
        <dbReference type="ARBA" id="ARBA00023015"/>
    </source>
</evidence>
<dbReference type="InterPro" id="IPR046532">
    <property type="entry name" value="DUF6597"/>
</dbReference>
<dbReference type="PANTHER" id="PTHR46796:SF15">
    <property type="entry name" value="BLL1074 PROTEIN"/>
    <property type="match status" value="1"/>
</dbReference>
<reference evidence="6" key="1">
    <citation type="submission" date="2016-10" db="EMBL/GenBank/DDBJ databases">
        <authorList>
            <person name="Varghese N."/>
            <person name="Submissions S."/>
        </authorList>
    </citation>
    <scope>NUCLEOTIDE SEQUENCE [LARGE SCALE GENOMIC DNA]</scope>
    <source>
        <strain evidence="6">DSM 44771</strain>
    </source>
</reference>
<dbReference type="Pfam" id="PF12833">
    <property type="entry name" value="HTH_18"/>
    <property type="match status" value="1"/>
</dbReference>
<evidence type="ECO:0000256" key="3">
    <source>
        <dbReference type="ARBA" id="ARBA00023163"/>
    </source>
</evidence>
<evidence type="ECO:0000256" key="2">
    <source>
        <dbReference type="ARBA" id="ARBA00023125"/>
    </source>
</evidence>
<dbReference type="PANTHER" id="PTHR46796">
    <property type="entry name" value="HTH-TYPE TRANSCRIPTIONAL ACTIVATOR RHAS-RELATED"/>
    <property type="match status" value="1"/>
</dbReference>
<dbReference type="PROSITE" id="PS01124">
    <property type="entry name" value="HTH_ARAC_FAMILY_2"/>
    <property type="match status" value="1"/>
</dbReference>
<protein>
    <submittedName>
        <fullName evidence="5">Transcriptional regulator, AraC family</fullName>
    </submittedName>
</protein>
<proteinExistence type="predicted"/>
<dbReference type="InterPro" id="IPR018060">
    <property type="entry name" value="HTH_AraC"/>
</dbReference>
<dbReference type="GO" id="GO:0003700">
    <property type="term" value="F:DNA-binding transcription factor activity"/>
    <property type="evidence" value="ECO:0007669"/>
    <property type="project" value="InterPro"/>
</dbReference>